<dbReference type="STRING" id="1166340.SAMN05192583_3269"/>
<organism evidence="2 3">
    <name type="scientific">Sphingomonas gellani</name>
    <dbReference type="NCBI Taxonomy" id="1166340"/>
    <lineage>
        <taxon>Bacteria</taxon>
        <taxon>Pseudomonadati</taxon>
        <taxon>Pseudomonadota</taxon>
        <taxon>Alphaproteobacteria</taxon>
        <taxon>Sphingomonadales</taxon>
        <taxon>Sphingomonadaceae</taxon>
        <taxon>Sphingomonas</taxon>
    </lineage>
</organism>
<evidence type="ECO:0000313" key="3">
    <source>
        <dbReference type="Proteomes" id="UP000199206"/>
    </source>
</evidence>
<evidence type="ECO:0000313" key="2">
    <source>
        <dbReference type="EMBL" id="SEN65482.1"/>
    </source>
</evidence>
<keyword evidence="1" id="KW-1133">Transmembrane helix</keyword>
<proteinExistence type="predicted"/>
<evidence type="ECO:0000256" key="1">
    <source>
        <dbReference type="SAM" id="Phobius"/>
    </source>
</evidence>
<gene>
    <name evidence="2" type="ORF">SAMN05192583_3269</name>
</gene>
<dbReference type="EMBL" id="FOCF01000009">
    <property type="protein sequence ID" value="SEN65482.1"/>
    <property type="molecule type" value="Genomic_DNA"/>
</dbReference>
<protein>
    <submittedName>
        <fullName evidence="2">Uncharacterized protein</fullName>
    </submittedName>
</protein>
<dbReference type="AlphaFoldDB" id="A0A1H8IBD2"/>
<name>A0A1H8IBD2_9SPHN</name>
<reference evidence="3" key="1">
    <citation type="submission" date="2016-10" db="EMBL/GenBank/DDBJ databases">
        <authorList>
            <person name="Varghese N."/>
            <person name="Submissions S."/>
        </authorList>
    </citation>
    <scope>NUCLEOTIDE SEQUENCE [LARGE SCALE GENOMIC DNA]</scope>
    <source>
        <strain evidence="3">S6-262</strain>
    </source>
</reference>
<keyword evidence="1" id="KW-0472">Membrane</keyword>
<keyword evidence="3" id="KW-1185">Reference proteome</keyword>
<dbReference type="Proteomes" id="UP000199206">
    <property type="component" value="Unassembled WGS sequence"/>
</dbReference>
<sequence>MVDGLLTTLPHMALITFRHDRAMARLAPLAHPAEQPLVLDEPLVDDPLAGDYIGFDAWLLPPEQPSRAERAIRLCSTVAGPVVFTGALVGFIAWIA</sequence>
<feature type="transmembrane region" description="Helical" evidence="1">
    <location>
        <begin position="74"/>
        <end position="95"/>
    </location>
</feature>
<dbReference type="RefSeq" id="WP_170842032.1">
    <property type="nucleotide sequence ID" value="NZ_FOCF01000009.1"/>
</dbReference>
<accession>A0A1H8IBD2</accession>
<keyword evidence="1" id="KW-0812">Transmembrane</keyword>